<organism evidence="2 3">
    <name type="scientific">Moheibacter lacus</name>
    <dbReference type="NCBI Taxonomy" id="2745851"/>
    <lineage>
        <taxon>Bacteria</taxon>
        <taxon>Pseudomonadati</taxon>
        <taxon>Bacteroidota</taxon>
        <taxon>Flavobacteriia</taxon>
        <taxon>Flavobacteriales</taxon>
        <taxon>Weeksellaceae</taxon>
        <taxon>Moheibacter</taxon>
    </lineage>
</organism>
<dbReference type="AlphaFoldDB" id="A0A838ZJ02"/>
<evidence type="ECO:0000313" key="3">
    <source>
        <dbReference type="Proteomes" id="UP000552241"/>
    </source>
</evidence>
<evidence type="ECO:0000313" key="2">
    <source>
        <dbReference type="EMBL" id="MBA5629238.1"/>
    </source>
</evidence>
<dbReference type="EMBL" id="JACDZE010000001">
    <property type="protein sequence ID" value="MBA5629238.1"/>
    <property type="molecule type" value="Genomic_DNA"/>
</dbReference>
<evidence type="ECO:0008006" key="4">
    <source>
        <dbReference type="Google" id="ProtNLM"/>
    </source>
</evidence>
<keyword evidence="1" id="KW-0812">Transmembrane</keyword>
<keyword evidence="1" id="KW-1133">Transmembrane helix</keyword>
<gene>
    <name evidence="2" type="ORF">HU137_05570</name>
</gene>
<reference evidence="2 3" key="1">
    <citation type="submission" date="2020-07" db="EMBL/GenBank/DDBJ databases">
        <title>Moheibacter lacus sp. nov., a member of the family Flavobacteriaceae isolated from freshwater lake sediment.</title>
        <authorList>
            <person name="Liu Y."/>
        </authorList>
    </citation>
    <scope>NUCLEOTIDE SEQUENCE [LARGE SCALE GENOMIC DNA]</scope>
    <source>
        <strain evidence="2 3">BDHS18</strain>
    </source>
</reference>
<dbReference type="RefSeq" id="WP_182042800.1">
    <property type="nucleotide sequence ID" value="NZ_JACDZE010000001.1"/>
</dbReference>
<feature type="transmembrane region" description="Helical" evidence="1">
    <location>
        <begin position="7"/>
        <end position="27"/>
    </location>
</feature>
<sequence length="172" mass="19878">MKKIKLLNAVFLVSLFLTISVSIWLYFQLSREIGNISFQKEHSDSPHFRLCPDNKIYQYYSVNTSFVGGRNAIREEIYKFLKVLDDKDHSFSGYVTTRFIVNCNGEIDRIRIKSVNSHFQDYSINAASSNLIIQAIRRLKNFIPGQSSNGQSVNSYFQLNFKIEAGEIIDIF</sequence>
<protein>
    <recommendedName>
        <fullName evidence="4">TonB protein C-terminal</fullName>
    </recommendedName>
</protein>
<keyword evidence="3" id="KW-1185">Reference proteome</keyword>
<dbReference type="Proteomes" id="UP000552241">
    <property type="component" value="Unassembled WGS sequence"/>
</dbReference>
<proteinExistence type="predicted"/>
<name>A0A838ZJ02_9FLAO</name>
<comment type="caution">
    <text evidence="2">The sequence shown here is derived from an EMBL/GenBank/DDBJ whole genome shotgun (WGS) entry which is preliminary data.</text>
</comment>
<evidence type="ECO:0000256" key="1">
    <source>
        <dbReference type="SAM" id="Phobius"/>
    </source>
</evidence>
<accession>A0A838ZJ02</accession>
<keyword evidence="1" id="KW-0472">Membrane</keyword>